<protein>
    <submittedName>
        <fullName evidence="2">Uncharacterized protein</fullName>
    </submittedName>
</protein>
<feature type="region of interest" description="Disordered" evidence="1">
    <location>
        <begin position="1"/>
        <end position="29"/>
    </location>
</feature>
<sequence>MAGWHFRCLDPVMPTPEGSENTGPADMGELHDEADFITGFTRPDRYSLDHSIRLHAEQNRS</sequence>
<evidence type="ECO:0000256" key="1">
    <source>
        <dbReference type="SAM" id="MobiDB-lite"/>
    </source>
</evidence>
<dbReference type="EMBL" id="VSSQ01000207">
    <property type="protein sequence ID" value="MPL85512.1"/>
    <property type="molecule type" value="Genomic_DNA"/>
</dbReference>
<reference evidence="2" key="1">
    <citation type="submission" date="2019-08" db="EMBL/GenBank/DDBJ databases">
        <authorList>
            <person name="Kucharzyk K."/>
            <person name="Murdoch R.W."/>
            <person name="Higgins S."/>
            <person name="Loffler F."/>
        </authorList>
    </citation>
    <scope>NUCLEOTIDE SEQUENCE</scope>
</reference>
<comment type="caution">
    <text evidence="2">The sequence shown here is derived from an EMBL/GenBank/DDBJ whole genome shotgun (WGS) entry which is preliminary data.</text>
</comment>
<name>A0A644V3W6_9ZZZZ</name>
<proteinExistence type="predicted"/>
<accession>A0A644V3W6</accession>
<organism evidence="2">
    <name type="scientific">bioreactor metagenome</name>
    <dbReference type="NCBI Taxonomy" id="1076179"/>
    <lineage>
        <taxon>unclassified sequences</taxon>
        <taxon>metagenomes</taxon>
        <taxon>ecological metagenomes</taxon>
    </lineage>
</organism>
<gene>
    <name evidence="2" type="ORF">SDC9_31481</name>
</gene>
<dbReference type="AlphaFoldDB" id="A0A644V3W6"/>
<evidence type="ECO:0000313" key="2">
    <source>
        <dbReference type="EMBL" id="MPL85512.1"/>
    </source>
</evidence>